<protein>
    <recommendedName>
        <fullName evidence="8">Zn(2)-C6 fungal-type domain-containing protein</fullName>
    </recommendedName>
</protein>
<organism evidence="9 10">
    <name type="scientific">Paracoccidioides brasiliensis</name>
    <dbReference type="NCBI Taxonomy" id="121759"/>
    <lineage>
        <taxon>Eukaryota</taxon>
        <taxon>Fungi</taxon>
        <taxon>Dikarya</taxon>
        <taxon>Ascomycota</taxon>
        <taxon>Pezizomycotina</taxon>
        <taxon>Eurotiomycetes</taxon>
        <taxon>Eurotiomycetidae</taxon>
        <taxon>Onygenales</taxon>
        <taxon>Ajellomycetaceae</taxon>
        <taxon>Paracoccidioides</taxon>
    </lineage>
</organism>
<dbReference type="InterPro" id="IPR007219">
    <property type="entry name" value="XnlR_reg_dom"/>
</dbReference>
<dbReference type="Gene3D" id="4.10.240.10">
    <property type="entry name" value="Zn(2)-C6 fungal-type DNA-binding domain"/>
    <property type="match status" value="1"/>
</dbReference>
<dbReference type="AlphaFoldDB" id="A0A1D2JGP5"/>
<feature type="region of interest" description="Disordered" evidence="7">
    <location>
        <begin position="183"/>
        <end position="248"/>
    </location>
</feature>
<feature type="domain" description="Zn(2)-C6 fungal-type" evidence="8">
    <location>
        <begin position="128"/>
        <end position="161"/>
    </location>
</feature>
<dbReference type="PANTHER" id="PTHR31944:SF131">
    <property type="entry name" value="HEME-RESPONSIVE ZINC FINGER TRANSCRIPTION FACTOR HAP1"/>
    <property type="match status" value="1"/>
</dbReference>
<dbReference type="InterPro" id="IPR001138">
    <property type="entry name" value="Zn2Cys6_DnaBD"/>
</dbReference>
<proteinExistence type="predicted"/>
<dbReference type="VEuPathDB" id="FungiDB:PABG_05098"/>
<gene>
    <name evidence="9" type="ORF">ACO22_03166</name>
</gene>
<dbReference type="GO" id="GO:0000978">
    <property type="term" value="F:RNA polymerase II cis-regulatory region sequence-specific DNA binding"/>
    <property type="evidence" value="ECO:0007669"/>
    <property type="project" value="TreeGrafter"/>
</dbReference>
<dbReference type="GO" id="GO:0001228">
    <property type="term" value="F:DNA-binding transcription activator activity, RNA polymerase II-specific"/>
    <property type="evidence" value="ECO:0007669"/>
    <property type="project" value="TreeGrafter"/>
</dbReference>
<reference evidence="9 10" key="1">
    <citation type="submission" date="2016-06" db="EMBL/GenBank/DDBJ databases">
        <authorList>
            <person name="Kjaerup R.B."/>
            <person name="Dalgaard T.S."/>
            <person name="Juul-Madsen H.R."/>
        </authorList>
    </citation>
    <scope>NUCLEOTIDE SEQUENCE [LARGE SCALE GENOMIC DNA]</scope>
    <source>
        <strain evidence="9 10">Pb300</strain>
    </source>
</reference>
<evidence type="ECO:0000256" key="6">
    <source>
        <dbReference type="ARBA" id="ARBA00023242"/>
    </source>
</evidence>
<keyword evidence="1" id="KW-0479">Metal-binding</keyword>
<dbReference type="Pfam" id="PF04082">
    <property type="entry name" value="Fungal_trans"/>
    <property type="match status" value="1"/>
</dbReference>
<dbReference type="InterPro" id="IPR036864">
    <property type="entry name" value="Zn2-C6_fun-type_DNA-bd_sf"/>
</dbReference>
<dbReference type="CDD" id="cd12148">
    <property type="entry name" value="fungal_TF_MHR"/>
    <property type="match status" value="1"/>
</dbReference>
<dbReference type="GO" id="GO:0005634">
    <property type="term" value="C:nucleus"/>
    <property type="evidence" value="ECO:0007669"/>
    <property type="project" value="TreeGrafter"/>
</dbReference>
<dbReference type="VEuPathDB" id="FungiDB:PABG_12078"/>
<evidence type="ECO:0000256" key="5">
    <source>
        <dbReference type="ARBA" id="ARBA00023163"/>
    </source>
</evidence>
<keyword evidence="6" id="KW-0539">Nucleus</keyword>
<evidence type="ECO:0000256" key="3">
    <source>
        <dbReference type="ARBA" id="ARBA00023015"/>
    </source>
</evidence>
<evidence type="ECO:0000256" key="7">
    <source>
        <dbReference type="SAM" id="MobiDB-lite"/>
    </source>
</evidence>
<dbReference type="SMART" id="SM00906">
    <property type="entry name" value="Fungal_trans"/>
    <property type="match status" value="1"/>
</dbReference>
<evidence type="ECO:0000259" key="8">
    <source>
        <dbReference type="PROSITE" id="PS50048"/>
    </source>
</evidence>
<dbReference type="SUPFAM" id="SSF57701">
    <property type="entry name" value="Zn2/Cys6 DNA-binding domain"/>
    <property type="match status" value="1"/>
</dbReference>
<dbReference type="VEuPathDB" id="FungiDB:PADG_07196"/>
<accession>A0A1D2JGP5</accession>
<sequence>MHDIEQGIGNSGASTQANVVLVGHENTRRPTGLENLDSGATGITSAARRDSSWVVLGRPGSSWTVQEIAWNADAQNLTRLQVKRQSSASRARLPEEYNYEYHEREMMESATSYARHPAPRKRRRPALACEQCRRRKIKCDQNLPCNQCQRSKSIPIHACTYVPAATPSSLASTSRLYASLPSQKQLHPPLPLPLPPQRQRQLPQPRPQLTPKLTASISRGNRYGNTHAYPSPGTANLSDQSSYADDQRSDIARSAPNAGRNFESAVTIQALLDRVQLLEKKLAENAGTSTIDISSSPASRLLASLEVPAESEPAVRGVFSKTRFFGSSHWMNCAREFHTVYGLRARLEVEDDTGIAKILDRCKVLARAAKIRRPIRQPDPADFKDLVPTRETADLLVQGYLRTFETVYRILHVPTFQQEYLQFWSNPQSASPAFVVRLLLVMALGTCFYKGQDISITPRTTAAPWVYAAQAWLGGPSEKTRVNISCVQIQCLLLLARQTCAIDGDLVWILSGSLLRAAMYVGLHRDPQHLPKMPSFQAELRRRLWASVLEIVLQSSMDAGGAPLICRDDYDCEPPSSIDDLDMNADDPAALPFITDKFTQTTVQIALMKSVPVRLEMAKAMNGIRHELSYDEVLKLSSELITIYRENSLYLLNTGYSSQEGTTRPTPFQMNCISVLTNRFILALHHPFAVKSKTNPRFYFSRKICLDAALHILSPSGGMNTTNNNGCNPCINGNPNANSRNSNDHDDFYRLTLHSGAFVRSTLIYAKFTICLELLYQLQEDASSIFPSSVPPFLSCSLSAASRSWRSELHAATENYMQLAKGRILAGETNIKGYLFGRCVMAQIKAMEDGVADIEQAIIEAGKVAVAECYTWLKERAQQFGCGEVDEQEEGGGAGANDCSNDYDRGYEKYQGIEWEGLVSFISILVLLLSSY</sequence>
<keyword evidence="5" id="KW-0804">Transcription</keyword>
<comment type="caution">
    <text evidence="9">The sequence shown here is derived from an EMBL/GenBank/DDBJ whole genome shotgun (WGS) entry which is preliminary data.</text>
</comment>
<feature type="compositionally biased region" description="Low complexity" evidence="7">
    <location>
        <begin position="197"/>
        <end position="211"/>
    </location>
</feature>
<dbReference type="VEuPathDB" id="FungiDB:PADG_12256"/>
<keyword evidence="2" id="KW-0862">Zinc</keyword>
<evidence type="ECO:0000256" key="4">
    <source>
        <dbReference type="ARBA" id="ARBA00023125"/>
    </source>
</evidence>
<evidence type="ECO:0000256" key="1">
    <source>
        <dbReference type="ARBA" id="ARBA00022723"/>
    </source>
</evidence>
<dbReference type="Proteomes" id="UP000242814">
    <property type="component" value="Unassembled WGS sequence"/>
</dbReference>
<dbReference type="EMBL" id="LZYO01000105">
    <property type="protein sequence ID" value="ODH34121.1"/>
    <property type="molecule type" value="Genomic_DNA"/>
</dbReference>
<name>A0A1D2JGP5_PARBR</name>
<keyword evidence="3" id="KW-0805">Transcription regulation</keyword>
<dbReference type="Pfam" id="PF00172">
    <property type="entry name" value="Zn_clus"/>
    <property type="match status" value="1"/>
</dbReference>
<evidence type="ECO:0000313" key="10">
    <source>
        <dbReference type="Proteomes" id="UP000242814"/>
    </source>
</evidence>
<evidence type="ECO:0000256" key="2">
    <source>
        <dbReference type="ARBA" id="ARBA00022833"/>
    </source>
</evidence>
<keyword evidence="4" id="KW-0238">DNA-binding</keyword>
<evidence type="ECO:0000313" key="9">
    <source>
        <dbReference type="EMBL" id="ODH34121.1"/>
    </source>
</evidence>
<dbReference type="CDD" id="cd00067">
    <property type="entry name" value="GAL4"/>
    <property type="match status" value="1"/>
</dbReference>
<dbReference type="PANTHER" id="PTHR31944">
    <property type="entry name" value="HEME-RESPONSIVE ZINC FINGER TRANSCRIPTION FACTOR HAP1"/>
    <property type="match status" value="1"/>
</dbReference>
<dbReference type="SMART" id="SM00066">
    <property type="entry name" value="GAL4"/>
    <property type="match status" value="1"/>
</dbReference>
<dbReference type="InterPro" id="IPR051430">
    <property type="entry name" value="Fungal_TF_Env_Response"/>
</dbReference>
<dbReference type="PROSITE" id="PS50048">
    <property type="entry name" value="ZN2_CY6_FUNGAL_2"/>
    <property type="match status" value="1"/>
</dbReference>
<dbReference type="GO" id="GO:0006351">
    <property type="term" value="P:DNA-templated transcription"/>
    <property type="evidence" value="ECO:0007669"/>
    <property type="project" value="InterPro"/>
</dbReference>
<feature type="compositionally biased region" description="Polar residues" evidence="7">
    <location>
        <begin position="233"/>
        <end position="244"/>
    </location>
</feature>
<dbReference type="GO" id="GO:0008270">
    <property type="term" value="F:zinc ion binding"/>
    <property type="evidence" value="ECO:0007669"/>
    <property type="project" value="InterPro"/>
</dbReference>